<dbReference type="SMART" id="SM00110">
    <property type="entry name" value="C1Q"/>
    <property type="match status" value="1"/>
</dbReference>
<feature type="chain" id="PRO_5012442603" evidence="4">
    <location>
        <begin position="24"/>
        <end position="368"/>
    </location>
</feature>
<dbReference type="PRINTS" id="PR00007">
    <property type="entry name" value="COMPLEMNTC1Q"/>
</dbReference>
<dbReference type="OrthoDB" id="6057374at2759"/>
<dbReference type="AlphaFoldDB" id="A0A210QRG8"/>
<dbReference type="EMBL" id="NEDP02002280">
    <property type="protein sequence ID" value="OWF51340.1"/>
    <property type="molecule type" value="Genomic_DNA"/>
</dbReference>
<sequence length="368" mass="42424">MKAFTSNMLWFWYFSTCLSAVCGQTLDNDHADTVVQNTDRDIMPNVQRRLVTIESQHADSLSRIAVLEEQQQHQLQIIAELVNYRQTDKQRISDLENHRENDQRHIYDLENSIKFAQRQISEFSKYQNIYKRRITNFEKRRDNDLKRITNLEKLSQNGIHRMAAMEIQRKNDRHQVLLVKRLLKQLEKQTMNDNLPDKQKDALSTDSVPMDKIFSWTERTQMKHQPMTRVTETKPTVIAFRASLSHDIDRASINMPIQFDQISLNVGRCYSGNTGVFTCTSPGIYMFSWTVQIHTHMMYTELVRNGGRIAVGYAGDTSYDSAGTGVALIELNQGDEVLVRVHSFNHVSEAGHMLGTSGVTSFSGFQVQ</sequence>
<evidence type="ECO:0000256" key="2">
    <source>
        <dbReference type="ARBA" id="ARBA00022525"/>
    </source>
</evidence>
<proteinExistence type="predicted"/>
<dbReference type="PANTHER" id="PTHR22923">
    <property type="entry name" value="CEREBELLIN-RELATED"/>
    <property type="match status" value="1"/>
</dbReference>
<dbReference type="GO" id="GO:0005576">
    <property type="term" value="C:extracellular region"/>
    <property type="evidence" value="ECO:0007669"/>
    <property type="project" value="UniProtKB-SubCell"/>
</dbReference>
<comment type="caution">
    <text evidence="6">The sequence shown here is derived from an EMBL/GenBank/DDBJ whole genome shotgun (WGS) entry which is preliminary data.</text>
</comment>
<dbReference type="InterPro" id="IPR001073">
    <property type="entry name" value="C1q_dom"/>
</dbReference>
<feature type="signal peptide" evidence="4">
    <location>
        <begin position="1"/>
        <end position="23"/>
    </location>
</feature>
<reference evidence="6 7" key="1">
    <citation type="journal article" date="2017" name="Nat. Ecol. Evol.">
        <title>Scallop genome provides insights into evolution of bilaterian karyotype and development.</title>
        <authorList>
            <person name="Wang S."/>
            <person name="Zhang J."/>
            <person name="Jiao W."/>
            <person name="Li J."/>
            <person name="Xun X."/>
            <person name="Sun Y."/>
            <person name="Guo X."/>
            <person name="Huan P."/>
            <person name="Dong B."/>
            <person name="Zhang L."/>
            <person name="Hu X."/>
            <person name="Sun X."/>
            <person name="Wang J."/>
            <person name="Zhao C."/>
            <person name="Wang Y."/>
            <person name="Wang D."/>
            <person name="Huang X."/>
            <person name="Wang R."/>
            <person name="Lv J."/>
            <person name="Li Y."/>
            <person name="Zhang Z."/>
            <person name="Liu B."/>
            <person name="Lu W."/>
            <person name="Hui Y."/>
            <person name="Liang J."/>
            <person name="Zhou Z."/>
            <person name="Hou R."/>
            <person name="Li X."/>
            <person name="Liu Y."/>
            <person name="Li H."/>
            <person name="Ning X."/>
            <person name="Lin Y."/>
            <person name="Zhao L."/>
            <person name="Xing Q."/>
            <person name="Dou J."/>
            <person name="Li Y."/>
            <person name="Mao J."/>
            <person name="Guo H."/>
            <person name="Dou H."/>
            <person name="Li T."/>
            <person name="Mu C."/>
            <person name="Jiang W."/>
            <person name="Fu Q."/>
            <person name="Fu X."/>
            <person name="Miao Y."/>
            <person name="Liu J."/>
            <person name="Yu Q."/>
            <person name="Li R."/>
            <person name="Liao H."/>
            <person name="Li X."/>
            <person name="Kong Y."/>
            <person name="Jiang Z."/>
            <person name="Chourrout D."/>
            <person name="Li R."/>
            <person name="Bao Z."/>
        </authorList>
    </citation>
    <scope>NUCLEOTIDE SEQUENCE [LARGE SCALE GENOMIC DNA]</scope>
    <source>
        <strain evidence="6 7">PY_sf001</strain>
    </source>
</reference>
<keyword evidence="2" id="KW-0964">Secreted</keyword>
<dbReference type="InterPro" id="IPR008983">
    <property type="entry name" value="Tumour_necrosis_fac-like_dom"/>
</dbReference>
<dbReference type="SUPFAM" id="SSF49842">
    <property type="entry name" value="TNF-like"/>
    <property type="match status" value="1"/>
</dbReference>
<accession>A0A210QRG8</accession>
<comment type="subcellular location">
    <subcellularLocation>
        <location evidence="1">Secreted</location>
    </subcellularLocation>
</comment>
<evidence type="ECO:0000313" key="7">
    <source>
        <dbReference type="Proteomes" id="UP000242188"/>
    </source>
</evidence>
<organism evidence="6 7">
    <name type="scientific">Mizuhopecten yessoensis</name>
    <name type="common">Japanese scallop</name>
    <name type="synonym">Patinopecten yessoensis</name>
    <dbReference type="NCBI Taxonomy" id="6573"/>
    <lineage>
        <taxon>Eukaryota</taxon>
        <taxon>Metazoa</taxon>
        <taxon>Spiralia</taxon>
        <taxon>Lophotrochozoa</taxon>
        <taxon>Mollusca</taxon>
        <taxon>Bivalvia</taxon>
        <taxon>Autobranchia</taxon>
        <taxon>Pteriomorphia</taxon>
        <taxon>Pectinida</taxon>
        <taxon>Pectinoidea</taxon>
        <taxon>Pectinidae</taxon>
        <taxon>Mizuhopecten</taxon>
    </lineage>
</organism>
<dbReference type="Pfam" id="PF00386">
    <property type="entry name" value="C1q"/>
    <property type="match status" value="1"/>
</dbReference>
<keyword evidence="7" id="KW-1185">Reference proteome</keyword>
<name>A0A210QRG8_MIZYE</name>
<dbReference type="Proteomes" id="UP000242188">
    <property type="component" value="Unassembled WGS sequence"/>
</dbReference>
<dbReference type="PANTHER" id="PTHR22923:SF116">
    <property type="entry name" value="C1Q DOMAIN-CONTAINING PROTEIN"/>
    <property type="match status" value="1"/>
</dbReference>
<dbReference type="InterPro" id="IPR050822">
    <property type="entry name" value="Cerebellin_Synaptic_Org"/>
</dbReference>
<dbReference type="Gene3D" id="2.60.120.40">
    <property type="match status" value="1"/>
</dbReference>
<evidence type="ECO:0000256" key="3">
    <source>
        <dbReference type="ARBA" id="ARBA00022729"/>
    </source>
</evidence>
<keyword evidence="3 4" id="KW-0732">Signal</keyword>
<feature type="domain" description="C1q" evidence="5">
    <location>
        <begin position="233"/>
        <end position="368"/>
    </location>
</feature>
<protein>
    <submittedName>
        <fullName evidence="6">Caprin-2</fullName>
    </submittedName>
</protein>
<gene>
    <name evidence="6" type="ORF">KP79_PYT24690</name>
</gene>
<evidence type="ECO:0000256" key="4">
    <source>
        <dbReference type="SAM" id="SignalP"/>
    </source>
</evidence>
<dbReference type="PROSITE" id="PS50871">
    <property type="entry name" value="C1Q"/>
    <property type="match status" value="1"/>
</dbReference>
<evidence type="ECO:0000259" key="5">
    <source>
        <dbReference type="PROSITE" id="PS50871"/>
    </source>
</evidence>
<evidence type="ECO:0000313" key="6">
    <source>
        <dbReference type="EMBL" id="OWF51340.1"/>
    </source>
</evidence>
<evidence type="ECO:0000256" key="1">
    <source>
        <dbReference type="ARBA" id="ARBA00004613"/>
    </source>
</evidence>